<dbReference type="EMBL" id="GAKP01016243">
    <property type="protein sequence ID" value="JAC42709.1"/>
    <property type="molecule type" value="Transcribed_RNA"/>
</dbReference>
<dbReference type="OrthoDB" id="10036177at2759"/>
<dbReference type="PANTHER" id="PTHR22227:SF6">
    <property type="entry name" value="FAMILY WITH SEQUENCE SIMILARITY 122B ISOFORM X1"/>
    <property type="match status" value="1"/>
</dbReference>
<dbReference type="RefSeq" id="XP_011207655.2">
    <property type="nucleotide sequence ID" value="XM_011209353.4"/>
</dbReference>
<dbReference type="KEGG" id="bdr:105229227"/>
<dbReference type="EMBL" id="GAKP01016254">
    <property type="protein sequence ID" value="JAC42698.1"/>
    <property type="molecule type" value="Transcribed_RNA"/>
</dbReference>
<organism evidence="3">
    <name type="scientific">Bactrocera dorsalis</name>
    <name type="common">Oriental fruit fly</name>
    <name type="synonym">Dacus dorsalis</name>
    <dbReference type="NCBI Taxonomy" id="27457"/>
    <lineage>
        <taxon>Eukaryota</taxon>
        <taxon>Metazoa</taxon>
        <taxon>Ecdysozoa</taxon>
        <taxon>Arthropoda</taxon>
        <taxon>Hexapoda</taxon>
        <taxon>Insecta</taxon>
        <taxon>Pterygota</taxon>
        <taxon>Neoptera</taxon>
        <taxon>Endopterygota</taxon>
        <taxon>Diptera</taxon>
        <taxon>Brachycera</taxon>
        <taxon>Muscomorpha</taxon>
        <taxon>Tephritoidea</taxon>
        <taxon>Tephritidae</taxon>
        <taxon>Bactrocera</taxon>
        <taxon>Bactrocera</taxon>
    </lineage>
</organism>
<feature type="region of interest" description="Disordered" evidence="2">
    <location>
        <begin position="255"/>
        <end position="283"/>
    </location>
</feature>
<reference evidence="3" key="1">
    <citation type="journal article" date="2014" name="BMC Genomics">
        <title>Characterizing the developmental transcriptome of the oriental fruit fly, Bactrocera dorsalis (Diptera: Tephritidae) through comparative genomic analysis with Drosophila melanogaster utilizing modENCODE datasets.</title>
        <authorList>
            <person name="Geib S.M."/>
            <person name="Calla B."/>
            <person name="Hall B."/>
            <person name="Hou S."/>
            <person name="Manoukis N.C."/>
        </authorList>
    </citation>
    <scope>NUCLEOTIDE SEQUENCE</scope>
    <source>
        <strain evidence="3">Punador</strain>
    </source>
</reference>
<comment type="similarity">
    <text evidence="1">Belongs to the FAM122 family.</text>
</comment>
<dbReference type="GO" id="GO:0004865">
    <property type="term" value="F:protein serine/threonine phosphatase inhibitor activity"/>
    <property type="evidence" value="ECO:0007669"/>
    <property type="project" value="InterPro"/>
</dbReference>
<sequence>MDVGEIIETADGPPQTISSELIKNSAESTTKIGTSSDQGVLIDNTSGLTIPSNNSKTLKRCLSVPILPAGSSFTSMTTRAAAAAMAMRNVGNTANPVGVNNPKEALSTPIKHQTFNKREAVGDVSTVNNFGHNIHIGIPRSNPSSREVSPAPVFNIFAPRARRYSASYTPHGAATVGGNSTAVNGLPLCLTPRVSQLRQEECVDMLNTREANHERELHSAMQMSQSWEDLTLVAENWSCKSEDLSNPLQVSLPSGVTSCSSPSPTNNRAGMRLPYGLSPSPTRRTFATRRSMSPIAMRPSQLGPVKRKFELDDGGGTGSNWNVYSQPPLKKIFTESRGSSPVCQSPSSICPSPDSGTYDGRITPKLFISKLCTNNTNNNSACSSPSSSVSGGIIDSTTTSGICSSGSSTASSISGGSEPMCIGNGGMDEGISMTDNNEKLRNNRISTTSGSSGCSVDTNTVSEVQAMTTDIQDDATLLDDMKSETSSIGGCSSISIESSSCDSASKAAASFLNRLNVDDISTSPLAVQKSFYINKQGLTGNKKFIVSSISSEPTESINATSTNVNASTLTVSASDLISSSCTNGS</sequence>
<protein>
    <submittedName>
        <fullName evidence="3">Protein FAM122A</fullName>
    </submittedName>
</protein>
<gene>
    <name evidence="3" type="primary">F122A</name>
</gene>
<dbReference type="GeneID" id="105229227"/>
<accession>A0A034VMH0</accession>
<feature type="region of interest" description="Disordered" evidence="2">
    <location>
        <begin position="335"/>
        <end position="356"/>
    </location>
</feature>
<name>A0A034VMH0_BACDO</name>
<dbReference type="RefSeq" id="XP_011207656.2">
    <property type="nucleotide sequence ID" value="XM_011209354.4"/>
</dbReference>
<evidence type="ECO:0000256" key="1">
    <source>
        <dbReference type="ARBA" id="ARBA00006725"/>
    </source>
</evidence>
<feature type="compositionally biased region" description="Polar residues" evidence="2">
    <location>
        <begin position="255"/>
        <end position="268"/>
    </location>
</feature>
<proteinExistence type="inferred from homology"/>
<evidence type="ECO:0000313" key="3">
    <source>
        <dbReference type="EMBL" id="JAC42698.1"/>
    </source>
</evidence>
<dbReference type="EMBL" id="GAKP01016248">
    <property type="protein sequence ID" value="JAC42704.1"/>
    <property type="molecule type" value="Transcribed_RNA"/>
</dbReference>
<evidence type="ECO:0000256" key="2">
    <source>
        <dbReference type="SAM" id="MobiDB-lite"/>
    </source>
</evidence>
<dbReference type="InterPro" id="IPR026716">
    <property type="entry name" value="PBIR1/2/3"/>
</dbReference>
<dbReference type="AlphaFoldDB" id="A0A034VMH0"/>
<feature type="compositionally biased region" description="Polar residues" evidence="2">
    <location>
        <begin position="336"/>
        <end position="350"/>
    </location>
</feature>
<dbReference type="EMBL" id="GAKP01016250">
    <property type="protein sequence ID" value="JAC42702.1"/>
    <property type="molecule type" value="Transcribed_RNA"/>
</dbReference>
<dbReference type="PANTHER" id="PTHR22227">
    <property type="entry name" value="FAMILY WITH SEQUENCE SIMILARITY 122B ISOFORM X1"/>
    <property type="match status" value="1"/>
</dbReference>